<evidence type="ECO:0000313" key="4">
    <source>
        <dbReference type="Proteomes" id="UP000310066"/>
    </source>
</evidence>
<dbReference type="AlphaFoldDB" id="A0A4U0V5H3"/>
<dbReference type="PANTHER" id="PTHR42678">
    <property type="entry name" value="AMIDASE"/>
    <property type="match status" value="1"/>
</dbReference>
<sequence length="573" mass="60516">MALHALTFLTTCITAVTVVTASLSTQLPFQPLPDLFSLTVDDIITGFSTNQFTSADLVSAYIARTAEVQLALRPVIEINPDALLIAQTLDNERLLQNRTRGPLHGVPVLLKDNIGTADQLNTTAGSYALYGSIVPHDATVTANLRAAGAVILGKAGLSEWAFWRGTNNSNGWSARGGQVKGAYYDNQDPSGSSGGSAVAAGLGLTALAVGTDTGGSVIDPANINGVVGIRPSTGLTSRAVVVPITVVQDSVGPITRTVKDAAYLLSAMAGPKGDPGDNYTNAIPFTTIPNYASYCIPSGLQGAKIGIPRNIFPAPINYTESDIQQIDAFNAILPLLASLGANVTDNADYPDIDAYNTEAQFTLALDIGFKHDFPAYMSQLKFNPTGIEDLADLLNWTQKFRAEQYPLRSTDFWENSLASNLTTDSPDYLAAIAHNAYLGSNATIQGALDAYGLDALVLPTAYSVRPAVFAGYPVITVPLGYFNATTTVVQAGGGEDPAVWGLNTVAPGIPFGLSFIGPRFGEAQIIQFAYAFEQATMVRYQSLPLAKYMPVTQLHTPVAQAEFEGPDALGLPK</sequence>
<reference evidence="3 4" key="1">
    <citation type="submission" date="2017-03" db="EMBL/GenBank/DDBJ databases">
        <title>Genomes of endolithic fungi from Antarctica.</title>
        <authorList>
            <person name="Coleine C."/>
            <person name="Masonjones S."/>
            <person name="Stajich J.E."/>
        </authorList>
    </citation>
    <scope>NUCLEOTIDE SEQUENCE [LARGE SCALE GENOMIC DNA]</scope>
    <source>
        <strain evidence="3 4">CCFEE 5311</strain>
    </source>
</reference>
<dbReference type="InterPro" id="IPR036928">
    <property type="entry name" value="AS_sf"/>
</dbReference>
<feature type="domain" description="Amidase" evidence="2">
    <location>
        <begin position="56"/>
        <end position="525"/>
    </location>
</feature>
<organism evidence="3 4">
    <name type="scientific">Friedmanniomyces endolithicus</name>
    <dbReference type="NCBI Taxonomy" id="329885"/>
    <lineage>
        <taxon>Eukaryota</taxon>
        <taxon>Fungi</taxon>
        <taxon>Dikarya</taxon>
        <taxon>Ascomycota</taxon>
        <taxon>Pezizomycotina</taxon>
        <taxon>Dothideomycetes</taxon>
        <taxon>Dothideomycetidae</taxon>
        <taxon>Mycosphaerellales</taxon>
        <taxon>Teratosphaeriaceae</taxon>
        <taxon>Friedmanniomyces</taxon>
    </lineage>
</organism>
<keyword evidence="1" id="KW-0732">Signal</keyword>
<dbReference type="Pfam" id="PF01425">
    <property type="entry name" value="Amidase"/>
    <property type="match status" value="1"/>
</dbReference>
<name>A0A4U0V5H3_9PEZI</name>
<dbReference type="InterPro" id="IPR023631">
    <property type="entry name" value="Amidase_dom"/>
</dbReference>
<dbReference type="Gene3D" id="3.90.1300.10">
    <property type="entry name" value="Amidase signature (AS) domain"/>
    <property type="match status" value="1"/>
</dbReference>
<evidence type="ECO:0000313" key="3">
    <source>
        <dbReference type="EMBL" id="TKA43981.1"/>
    </source>
</evidence>
<dbReference type="SUPFAM" id="SSF75304">
    <property type="entry name" value="Amidase signature (AS) enzymes"/>
    <property type="match status" value="1"/>
</dbReference>
<protein>
    <recommendedName>
        <fullName evidence="2">Amidase domain-containing protein</fullName>
    </recommendedName>
</protein>
<dbReference type="STRING" id="329885.A0A4U0V5H3"/>
<feature type="signal peptide" evidence="1">
    <location>
        <begin position="1"/>
        <end position="21"/>
    </location>
</feature>
<dbReference type="OrthoDB" id="566138at2759"/>
<dbReference type="PANTHER" id="PTHR42678:SF34">
    <property type="entry name" value="OS04G0183300 PROTEIN"/>
    <property type="match status" value="1"/>
</dbReference>
<gene>
    <name evidence="3" type="ORF">B0A54_04744</name>
</gene>
<feature type="chain" id="PRO_5020529658" description="Amidase domain-containing protein" evidence="1">
    <location>
        <begin position="22"/>
        <end position="573"/>
    </location>
</feature>
<evidence type="ECO:0000259" key="2">
    <source>
        <dbReference type="Pfam" id="PF01425"/>
    </source>
</evidence>
<dbReference type="Proteomes" id="UP000310066">
    <property type="component" value="Unassembled WGS sequence"/>
</dbReference>
<dbReference type="EMBL" id="NAJP01000016">
    <property type="protein sequence ID" value="TKA43981.1"/>
    <property type="molecule type" value="Genomic_DNA"/>
</dbReference>
<proteinExistence type="predicted"/>
<accession>A0A4U0V5H3</accession>
<comment type="caution">
    <text evidence="3">The sequence shown here is derived from an EMBL/GenBank/DDBJ whole genome shotgun (WGS) entry which is preliminary data.</text>
</comment>
<evidence type="ECO:0000256" key="1">
    <source>
        <dbReference type="SAM" id="SignalP"/>
    </source>
</evidence>